<protein>
    <submittedName>
        <fullName evidence="1">Uncharacterized protein</fullName>
    </submittedName>
</protein>
<dbReference type="RefSeq" id="WP_406696985.1">
    <property type="nucleotide sequence ID" value="NZ_CP155447.1"/>
</dbReference>
<reference evidence="1" key="1">
    <citation type="submission" date="2024-05" db="EMBL/GenBank/DDBJ databases">
        <title>Planctomycetes of the genus Singulisphaera possess chitinolytic capabilities.</title>
        <authorList>
            <person name="Ivanova A."/>
        </authorList>
    </citation>
    <scope>NUCLEOTIDE SEQUENCE</scope>
    <source>
        <strain evidence="1">Ch08T</strain>
    </source>
</reference>
<organism evidence="1">
    <name type="scientific">Singulisphaera sp. Ch08</name>
    <dbReference type="NCBI Taxonomy" id="3120278"/>
    <lineage>
        <taxon>Bacteria</taxon>
        <taxon>Pseudomonadati</taxon>
        <taxon>Planctomycetota</taxon>
        <taxon>Planctomycetia</taxon>
        <taxon>Isosphaerales</taxon>
        <taxon>Isosphaeraceae</taxon>
        <taxon>Singulisphaera</taxon>
    </lineage>
</organism>
<dbReference type="AlphaFoldDB" id="A0AAU7CFV2"/>
<evidence type="ECO:0000313" key="1">
    <source>
        <dbReference type="EMBL" id="XBH04234.1"/>
    </source>
</evidence>
<accession>A0AAU7CFV2</accession>
<dbReference type="EMBL" id="CP155447">
    <property type="protein sequence ID" value="XBH04234.1"/>
    <property type="molecule type" value="Genomic_DNA"/>
</dbReference>
<name>A0AAU7CFV2_9BACT</name>
<proteinExistence type="predicted"/>
<sequence>MTLTPDASIVITDGYWMHIRHTQIHHRHYPEIRGEGRSLADAAAHLSNQLVDAIDFAQARGRREGIALALSDVRAFRKAKPVRRLAERGVVAASGVSNIS</sequence>
<gene>
    <name evidence="1" type="ORF">V5E97_38970</name>
</gene>